<dbReference type="PROSITE" id="PS52004">
    <property type="entry name" value="KS3_2"/>
    <property type="match status" value="1"/>
</dbReference>
<dbReference type="InterPro" id="IPR014030">
    <property type="entry name" value="Ketoacyl_synth_N"/>
</dbReference>
<comment type="catalytic activity">
    <reaction evidence="13 14">
        <text>a fatty acyl-[ACP] + malonyl-[ACP] + H(+) = a 3-oxoacyl-[ACP] + holo-[ACP] + CO2</text>
        <dbReference type="Rhea" id="RHEA:22836"/>
        <dbReference type="Rhea" id="RHEA-COMP:9623"/>
        <dbReference type="Rhea" id="RHEA-COMP:9685"/>
        <dbReference type="Rhea" id="RHEA-COMP:9916"/>
        <dbReference type="Rhea" id="RHEA-COMP:14125"/>
        <dbReference type="ChEBI" id="CHEBI:15378"/>
        <dbReference type="ChEBI" id="CHEBI:16526"/>
        <dbReference type="ChEBI" id="CHEBI:64479"/>
        <dbReference type="ChEBI" id="CHEBI:78449"/>
        <dbReference type="ChEBI" id="CHEBI:78776"/>
        <dbReference type="ChEBI" id="CHEBI:138651"/>
    </reaction>
</comment>
<proteinExistence type="inferred from homology"/>
<dbReference type="InterPro" id="IPR020841">
    <property type="entry name" value="PKS_Beta-ketoAc_synthase_dom"/>
</dbReference>
<dbReference type="SMART" id="SM00825">
    <property type="entry name" value="PKS_KS"/>
    <property type="match status" value="1"/>
</dbReference>
<comment type="catalytic activity">
    <reaction evidence="12 14">
        <text>(9Z)-hexadecenoyl-[ACP] + malonyl-[ACP] + H(+) = 3-oxo-(11Z)-octadecenoyl-[ACP] + holo-[ACP] + CO2</text>
        <dbReference type="Rhea" id="RHEA:55040"/>
        <dbReference type="Rhea" id="RHEA-COMP:9623"/>
        <dbReference type="Rhea" id="RHEA-COMP:9685"/>
        <dbReference type="Rhea" id="RHEA-COMP:10800"/>
        <dbReference type="Rhea" id="RHEA-COMP:14074"/>
        <dbReference type="ChEBI" id="CHEBI:15378"/>
        <dbReference type="ChEBI" id="CHEBI:16526"/>
        <dbReference type="ChEBI" id="CHEBI:64479"/>
        <dbReference type="ChEBI" id="CHEBI:78449"/>
        <dbReference type="ChEBI" id="CHEBI:83989"/>
        <dbReference type="ChEBI" id="CHEBI:138538"/>
        <dbReference type="EC" id="2.3.1.179"/>
    </reaction>
</comment>
<dbReference type="FunFam" id="3.40.47.10:FF:000018">
    <property type="entry name" value="3-oxoacyl-[acyl-carrier-protein] synthase 2"/>
    <property type="match status" value="1"/>
</dbReference>
<organism evidence="18">
    <name type="scientific">Lactobacillus delbrueckii subsp. lactis</name>
    <dbReference type="NCBI Taxonomy" id="29397"/>
    <lineage>
        <taxon>Bacteria</taxon>
        <taxon>Bacillati</taxon>
        <taxon>Bacillota</taxon>
        <taxon>Bacilli</taxon>
        <taxon>Lactobacillales</taxon>
        <taxon>Lactobacillaceae</taxon>
        <taxon>Lactobacillus</taxon>
    </lineage>
</organism>
<dbReference type="NCBIfam" id="NF005589">
    <property type="entry name" value="PRK07314.1"/>
    <property type="match status" value="1"/>
</dbReference>
<comment type="similarity">
    <text evidence="2 14 16">Belongs to the thiolase-like superfamily. Beta-ketoacyl-ACP synthases family.</text>
</comment>
<evidence type="ECO:0000256" key="14">
    <source>
        <dbReference type="PIRNR" id="PIRNR000447"/>
    </source>
</evidence>
<dbReference type="AlphaFoldDB" id="A0A3G6JEE9"/>
<keyword evidence="6 14" id="KW-0808">Transferase</keyword>
<dbReference type="EC" id="2.3.1.179" evidence="3 14"/>
<evidence type="ECO:0000256" key="12">
    <source>
        <dbReference type="ARBA" id="ARBA00047318"/>
    </source>
</evidence>
<dbReference type="InterPro" id="IPR016039">
    <property type="entry name" value="Thiolase-like"/>
</dbReference>
<dbReference type="Gene3D" id="3.40.47.10">
    <property type="match status" value="2"/>
</dbReference>
<reference evidence="18" key="1">
    <citation type="submission" date="2018-07" db="EMBL/GenBank/DDBJ databases">
        <authorList>
            <person name="Somerville V."/>
        </authorList>
    </citation>
    <scope>NUCLEOTIDE SEQUENCE</scope>
    <source>
        <strain evidence="18">NWC_2_2</strain>
    </source>
</reference>
<feature type="active site" description="For beta-ketoacyl synthase activity" evidence="15">
    <location>
        <position position="161"/>
    </location>
</feature>
<accession>A0A3G6JEE9</accession>
<evidence type="ECO:0000256" key="16">
    <source>
        <dbReference type="RuleBase" id="RU003694"/>
    </source>
</evidence>
<dbReference type="GO" id="GO:0004315">
    <property type="term" value="F:3-oxoacyl-[acyl-carrier-protein] synthase activity"/>
    <property type="evidence" value="ECO:0007669"/>
    <property type="project" value="UniProtKB-UniRule"/>
</dbReference>
<dbReference type="GO" id="GO:0030497">
    <property type="term" value="P:fatty acid elongation"/>
    <property type="evidence" value="ECO:0007669"/>
    <property type="project" value="UniProtKB-ARBA"/>
</dbReference>
<evidence type="ECO:0000256" key="7">
    <source>
        <dbReference type="ARBA" id="ARBA00022832"/>
    </source>
</evidence>
<evidence type="ECO:0000256" key="8">
    <source>
        <dbReference type="ARBA" id="ARBA00023098"/>
    </source>
</evidence>
<sequence>MRVVVTGMGAVSPNGNGCQAFVENTLNGVVGIKPIKKFDASETGISVAGEIDDFDVSQVVGKKNGKRMDLYSQYAVQACQEAYEMAGLTPETVKAEELGVIFGSGIGGLTTIEEQVIKMHDKGPKRMSPFFIPMAIANMAAGNISIRFNAKNISTSIVTACASGTNSIGEAYRQIKEGRAEVMITGASEASVNETAISGFAALTALSTSTDPLKASLPFDQNRHGFVLGEGAGALILESLDHAQKRGAKILAEVVGYGATSDAYHITSPDPKGEGAARAMRLAVEEAGIKPDQVGYINAHGTATKANDSGEAKAIKEVFGDQVLVSSTKGMTGHLLGAAGAVEAVITCASLEKGILPANVGCFAQDPECPVKLVKAGDQEQEVDYALSNSFGFGGHNAVLAFRKWA</sequence>
<dbReference type="GO" id="GO:0005829">
    <property type="term" value="C:cytosol"/>
    <property type="evidence" value="ECO:0007669"/>
    <property type="project" value="TreeGrafter"/>
</dbReference>
<evidence type="ECO:0000256" key="15">
    <source>
        <dbReference type="PIRSR" id="PIRSR000447-1"/>
    </source>
</evidence>
<dbReference type="InterPro" id="IPR000794">
    <property type="entry name" value="Beta-ketoacyl_synthase"/>
</dbReference>
<evidence type="ECO:0000256" key="11">
    <source>
        <dbReference type="ARBA" id="ARBA00024006"/>
    </source>
</evidence>
<dbReference type="Pfam" id="PF02801">
    <property type="entry name" value="Ketoacyl-synt_C"/>
    <property type="match status" value="1"/>
</dbReference>
<keyword evidence="9 14" id="KW-0275">Fatty acid biosynthesis</keyword>
<dbReference type="PANTHER" id="PTHR11712:SF336">
    <property type="entry name" value="3-OXOACYL-[ACYL-CARRIER-PROTEIN] SYNTHASE, MITOCHONDRIAL"/>
    <property type="match status" value="1"/>
</dbReference>
<dbReference type="FunFam" id="3.40.47.10:FF:000029">
    <property type="entry name" value="3-oxoacyl-[acyl-carrier-protein] synthase 1"/>
    <property type="match status" value="1"/>
</dbReference>
<evidence type="ECO:0000256" key="6">
    <source>
        <dbReference type="ARBA" id="ARBA00022679"/>
    </source>
</evidence>
<dbReference type="PANTHER" id="PTHR11712">
    <property type="entry name" value="POLYKETIDE SYNTHASE-RELATED"/>
    <property type="match status" value="1"/>
</dbReference>
<evidence type="ECO:0000256" key="1">
    <source>
        <dbReference type="ARBA" id="ARBA00005194"/>
    </source>
</evidence>
<protein>
    <recommendedName>
        <fullName evidence="4 14">3-oxoacyl-[acyl-carrier-protein] synthase 2</fullName>
        <ecNumber evidence="3 14">2.3.1.179</ecNumber>
    </recommendedName>
</protein>
<dbReference type="PIRSF" id="PIRSF000447">
    <property type="entry name" value="KAS_II"/>
    <property type="match status" value="1"/>
</dbReference>
<name>A0A3G6JEE9_LACDL</name>
<keyword evidence="8" id="KW-0443">Lipid metabolism</keyword>
<dbReference type="UniPathway" id="UPA00094"/>
<dbReference type="EMBL" id="CP031023">
    <property type="protein sequence ID" value="AZA16241.1"/>
    <property type="molecule type" value="Genomic_DNA"/>
</dbReference>
<evidence type="ECO:0000256" key="5">
    <source>
        <dbReference type="ARBA" id="ARBA00022516"/>
    </source>
</evidence>
<evidence type="ECO:0000256" key="2">
    <source>
        <dbReference type="ARBA" id="ARBA00008467"/>
    </source>
</evidence>
<dbReference type="CDD" id="cd00834">
    <property type="entry name" value="KAS_I_II"/>
    <property type="match status" value="1"/>
</dbReference>
<evidence type="ECO:0000256" key="13">
    <source>
        <dbReference type="ARBA" id="ARBA00047659"/>
    </source>
</evidence>
<keyword evidence="10 14" id="KW-0012">Acyltransferase</keyword>
<evidence type="ECO:0000313" key="18">
    <source>
        <dbReference type="EMBL" id="AZA16241.1"/>
    </source>
</evidence>
<evidence type="ECO:0000259" key="17">
    <source>
        <dbReference type="PROSITE" id="PS52004"/>
    </source>
</evidence>
<evidence type="ECO:0000256" key="9">
    <source>
        <dbReference type="ARBA" id="ARBA00023160"/>
    </source>
</evidence>
<dbReference type="InterPro" id="IPR017568">
    <property type="entry name" value="3-oxoacyl-ACP_synth-2"/>
</dbReference>
<comment type="function">
    <text evidence="11 14">Involved in the type II fatty acid elongation cycle. Catalyzes the elongation of a wide range of acyl-ACP by the addition of two carbons from malonyl-ACP to an acyl acceptor. Can efficiently catalyze the conversion of palmitoleoyl-ACP (cis-hexadec-9-enoyl-ACP) to cis-vaccenoyl-ACP (cis-octadec-11-enoyl-ACP), an essential step in the thermal regulation of fatty acid composition.</text>
</comment>
<keyword evidence="7" id="KW-0276">Fatty acid metabolism</keyword>
<gene>
    <name evidence="18" type="primary">fabF</name>
    <name evidence="18" type="ORF">DQL93_06815</name>
</gene>
<feature type="domain" description="Ketosynthase family 3 (KS3)" evidence="17">
    <location>
        <begin position="1"/>
        <end position="404"/>
    </location>
</feature>
<keyword evidence="5 14" id="KW-0444">Lipid biosynthesis</keyword>
<dbReference type="InterPro" id="IPR014031">
    <property type="entry name" value="Ketoacyl_synth_C"/>
</dbReference>
<evidence type="ECO:0000256" key="10">
    <source>
        <dbReference type="ARBA" id="ARBA00023315"/>
    </source>
</evidence>
<dbReference type="SUPFAM" id="SSF53901">
    <property type="entry name" value="Thiolase-like"/>
    <property type="match status" value="2"/>
</dbReference>
<evidence type="ECO:0000256" key="3">
    <source>
        <dbReference type="ARBA" id="ARBA00012356"/>
    </source>
</evidence>
<dbReference type="Pfam" id="PF00109">
    <property type="entry name" value="ketoacyl-synt"/>
    <property type="match status" value="1"/>
</dbReference>
<comment type="pathway">
    <text evidence="1 14">Lipid metabolism; fatty acid biosynthesis.</text>
</comment>
<dbReference type="NCBIfam" id="TIGR03150">
    <property type="entry name" value="fabF"/>
    <property type="match status" value="1"/>
</dbReference>
<evidence type="ECO:0000256" key="4">
    <source>
        <dbReference type="ARBA" id="ARBA00014657"/>
    </source>
</evidence>